<sequence length="204" mass="22912">MPISSTRWQADPWKNELAVQAERAVAHGREVVDEDFRGSHSPLDMLERAIVIGGFCIRRLIEKKLVTDAFAKSKRAVLSFPARTGEAFRPPFRSSSGGTAYGNYDFDAPAILEMTAEDLANELIHSSQLMVLDGEEFAGDGFLIASDRHLKKRVLHMSFDEFTAFTASVLDDQVYLTRDQWDPETGKISHERLGPEHFRAKLVT</sequence>
<organism evidence="1 2">
    <name type="scientific">Brevundimonas subvibrioides</name>
    <dbReference type="NCBI Taxonomy" id="74313"/>
    <lineage>
        <taxon>Bacteria</taxon>
        <taxon>Pseudomonadati</taxon>
        <taxon>Pseudomonadota</taxon>
        <taxon>Alphaproteobacteria</taxon>
        <taxon>Caulobacterales</taxon>
        <taxon>Caulobacteraceae</taxon>
        <taxon>Brevundimonas</taxon>
    </lineage>
</organism>
<evidence type="ECO:0000313" key="2">
    <source>
        <dbReference type="Proteomes" id="UP000216147"/>
    </source>
</evidence>
<evidence type="ECO:0000313" key="1">
    <source>
        <dbReference type="EMBL" id="OYX56003.1"/>
    </source>
</evidence>
<reference evidence="1 2" key="1">
    <citation type="submission" date="2017-03" db="EMBL/GenBank/DDBJ databases">
        <title>Lifting the veil on microbial sulfur biogeochemistry in mining wastewaters.</title>
        <authorList>
            <person name="Kantor R.S."/>
            <person name="Colenbrander Nelson T."/>
            <person name="Marshall S."/>
            <person name="Bennett D."/>
            <person name="Apte S."/>
            <person name="Camacho D."/>
            <person name="Thomas B.C."/>
            <person name="Warren L.A."/>
            <person name="Banfield J.F."/>
        </authorList>
    </citation>
    <scope>NUCLEOTIDE SEQUENCE [LARGE SCALE GENOMIC DNA]</scope>
    <source>
        <strain evidence="1">32-68-21</strain>
    </source>
</reference>
<proteinExistence type="predicted"/>
<dbReference type="Proteomes" id="UP000216147">
    <property type="component" value="Unassembled WGS sequence"/>
</dbReference>
<comment type="caution">
    <text evidence="1">The sequence shown here is derived from an EMBL/GenBank/DDBJ whole genome shotgun (WGS) entry which is preliminary data.</text>
</comment>
<accession>A0A258HI63</accession>
<protein>
    <submittedName>
        <fullName evidence="1">Uncharacterized protein</fullName>
    </submittedName>
</protein>
<name>A0A258HI63_9CAUL</name>
<gene>
    <name evidence="1" type="ORF">B7Y86_11180</name>
</gene>
<dbReference type="AlphaFoldDB" id="A0A258HI63"/>
<dbReference type="EMBL" id="NCEQ01000010">
    <property type="protein sequence ID" value="OYX56003.1"/>
    <property type="molecule type" value="Genomic_DNA"/>
</dbReference>